<dbReference type="Pfam" id="PF00132">
    <property type="entry name" value="Hexapep"/>
    <property type="match status" value="1"/>
</dbReference>
<dbReference type="CDD" id="cd03354">
    <property type="entry name" value="LbH_SAT"/>
    <property type="match status" value="1"/>
</dbReference>
<evidence type="ECO:0000256" key="5">
    <source>
        <dbReference type="ARBA" id="ARBA00023315"/>
    </source>
</evidence>
<keyword evidence="3" id="KW-0808">Transferase</keyword>
<dbReference type="InterPro" id="IPR018357">
    <property type="entry name" value="Hexapep_transf_CS"/>
</dbReference>
<gene>
    <name evidence="6" type="ORF">JWS13_14395</name>
</gene>
<evidence type="ECO:0000256" key="3">
    <source>
        <dbReference type="ARBA" id="ARBA00022679"/>
    </source>
</evidence>
<dbReference type="InterPro" id="IPR011004">
    <property type="entry name" value="Trimer_LpxA-like_sf"/>
</dbReference>
<evidence type="ECO:0000256" key="1">
    <source>
        <dbReference type="ARBA" id="ARBA00007274"/>
    </source>
</evidence>
<dbReference type="SUPFAM" id="SSF51161">
    <property type="entry name" value="Trimeric LpxA-like enzymes"/>
    <property type="match status" value="1"/>
</dbReference>
<sequence length="147" mass="14855">MTNPGLLALAVYRLQEVVQDAGRMRVAGFLRTLNVVMTGADFVVGCEVGGGLLMHHPVGVVIGHGASVGKGCTILQGVTVGERYADGSGDHAYPVLRDRVTVGAGAKILGRVEVGEGAVIGANSVVLDDIPDGSIAVGVPARIIGSA</sequence>
<dbReference type="EMBL" id="CP070619">
    <property type="protein sequence ID" value="QSE89736.1"/>
    <property type="molecule type" value="Genomic_DNA"/>
</dbReference>
<dbReference type="PANTHER" id="PTHR42811">
    <property type="entry name" value="SERINE ACETYLTRANSFERASE"/>
    <property type="match status" value="1"/>
</dbReference>
<dbReference type="PIRSF" id="PIRSF000441">
    <property type="entry name" value="CysE"/>
    <property type="match status" value="1"/>
</dbReference>
<keyword evidence="7" id="KW-1185">Reference proteome</keyword>
<keyword evidence="5" id="KW-0012">Acyltransferase</keyword>
<evidence type="ECO:0000313" key="6">
    <source>
        <dbReference type="EMBL" id="QSE89736.1"/>
    </source>
</evidence>
<dbReference type="Gene3D" id="2.160.10.10">
    <property type="entry name" value="Hexapeptide repeat proteins"/>
    <property type="match status" value="1"/>
</dbReference>
<reference evidence="6 7" key="1">
    <citation type="journal article" date="2021" name="Microbiol. Resour. Announc.">
        <title>Complete Genome Sequences of Two Rhodococcus sp. Strains with Large and Linear Chromosomes, Isolated from Apple Rhizosphere.</title>
        <authorList>
            <person name="Benning S."/>
            <person name="Brugnone N."/>
            <person name="Siani R."/>
            <person name="Kublik S."/>
            <person name="Schloter M."/>
            <person name="Rad V."/>
        </authorList>
    </citation>
    <scope>NUCLEOTIDE SEQUENCE [LARGE SCALE GENOMIC DNA]</scope>
    <source>
        <strain evidence="6 7">R79</strain>
    </source>
</reference>
<dbReference type="RefSeq" id="WP_206006167.1">
    <property type="nucleotide sequence ID" value="NZ_CP070619.1"/>
</dbReference>
<reference evidence="6 7" key="2">
    <citation type="journal article" date="2022" name="Arch. Microbiol.">
        <title>Rhodococcus pseudokoreensis sp. nov. isolated from the rhizosphere of young M26 apple rootstocks.</title>
        <authorList>
            <person name="Kampfer P."/>
            <person name="Glaeser S.P."/>
            <person name="Blom J."/>
            <person name="Wolf J."/>
            <person name="Benning S."/>
            <person name="Schloter M."/>
            <person name="Neumann-Schaal M."/>
        </authorList>
    </citation>
    <scope>NUCLEOTIDE SEQUENCE [LARGE SCALE GENOMIC DNA]</scope>
    <source>
        <strain evidence="6 7">R79</strain>
    </source>
</reference>
<evidence type="ECO:0000313" key="7">
    <source>
        <dbReference type="Proteomes" id="UP000662986"/>
    </source>
</evidence>
<organism evidence="6 7">
    <name type="scientific">Rhodococcus pseudokoreensis</name>
    <dbReference type="NCBI Taxonomy" id="2811421"/>
    <lineage>
        <taxon>Bacteria</taxon>
        <taxon>Bacillati</taxon>
        <taxon>Actinomycetota</taxon>
        <taxon>Actinomycetes</taxon>
        <taxon>Mycobacteriales</taxon>
        <taxon>Nocardiaceae</taxon>
        <taxon>Rhodococcus</taxon>
    </lineage>
</organism>
<dbReference type="Proteomes" id="UP000662986">
    <property type="component" value="Chromosome"/>
</dbReference>
<evidence type="ECO:0000256" key="4">
    <source>
        <dbReference type="ARBA" id="ARBA00022737"/>
    </source>
</evidence>
<proteinExistence type="inferred from homology"/>
<dbReference type="InterPro" id="IPR045304">
    <property type="entry name" value="LbH_SAT"/>
</dbReference>
<keyword evidence="4" id="KW-0677">Repeat</keyword>
<dbReference type="InterPro" id="IPR005881">
    <property type="entry name" value="Ser_O-AcTrfase"/>
</dbReference>
<accession>A0A974ZTF7</accession>
<protein>
    <recommendedName>
        <fullName evidence="2">Serine acetyltransferase</fullName>
    </recommendedName>
</protein>
<dbReference type="InterPro" id="IPR001451">
    <property type="entry name" value="Hexapep"/>
</dbReference>
<dbReference type="PROSITE" id="PS00101">
    <property type="entry name" value="HEXAPEP_TRANSFERASES"/>
    <property type="match status" value="1"/>
</dbReference>
<name>A0A974ZTF7_9NOCA</name>
<evidence type="ECO:0000256" key="2">
    <source>
        <dbReference type="ARBA" id="ARBA00018522"/>
    </source>
</evidence>
<comment type="similarity">
    <text evidence="1">Belongs to the transferase hexapeptide repeat family.</text>
</comment>